<comment type="caution">
    <text evidence="2">The sequence shown here is derived from an EMBL/GenBank/DDBJ whole genome shotgun (WGS) entry which is preliminary data.</text>
</comment>
<feature type="region of interest" description="Disordered" evidence="1">
    <location>
        <begin position="18"/>
        <end position="77"/>
    </location>
</feature>
<name>A0A401TAY7_CHIPU</name>
<keyword evidence="3" id="KW-1185">Reference proteome</keyword>
<protein>
    <submittedName>
        <fullName evidence="2">Uncharacterized protein</fullName>
    </submittedName>
</protein>
<proteinExistence type="predicted"/>
<gene>
    <name evidence="2" type="ORF">chiPu_0023568</name>
</gene>
<accession>A0A401TAY7</accession>
<evidence type="ECO:0000313" key="3">
    <source>
        <dbReference type="Proteomes" id="UP000287033"/>
    </source>
</evidence>
<feature type="compositionally biased region" description="Basic and acidic residues" evidence="1">
    <location>
        <begin position="52"/>
        <end position="68"/>
    </location>
</feature>
<dbReference type="EMBL" id="BEZZ01023196">
    <property type="protein sequence ID" value="GCC39799.1"/>
    <property type="molecule type" value="Genomic_DNA"/>
</dbReference>
<organism evidence="2 3">
    <name type="scientific">Chiloscyllium punctatum</name>
    <name type="common">Brownbanded bambooshark</name>
    <name type="synonym">Hemiscyllium punctatum</name>
    <dbReference type="NCBI Taxonomy" id="137246"/>
    <lineage>
        <taxon>Eukaryota</taxon>
        <taxon>Metazoa</taxon>
        <taxon>Chordata</taxon>
        <taxon>Craniata</taxon>
        <taxon>Vertebrata</taxon>
        <taxon>Chondrichthyes</taxon>
        <taxon>Elasmobranchii</taxon>
        <taxon>Galeomorphii</taxon>
        <taxon>Galeoidea</taxon>
        <taxon>Orectolobiformes</taxon>
        <taxon>Hemiscylliidae</taxon>
        <taxon>Chiloscyllium</taxon>
    </lineage>
</organism>
<reference evidence="2 3" key="1">
    <citation type="journal article" date="2018" name="Nat. Ecol. Evol.">
        <title>Shark genomes provide insights into elasmobranch evolution and the origin of vertebrates.</title>
        <authorList>
            <person name="Hara Y"/>
            <person name="Yamaguchi K"/>
            <person name="Onimaru K"/>
            <person name="Kadota M"/>
            <person name="Koyanagi M"/>
            <person name="Keeley SD"/>
            <person name="Tatsumi K"/>
            <person name="Tanaka K"/>
            <person name="Motone F"/>
            <person name="Kageyama Y"/>
            <person name="Nozu R"/>
            <person name="Adachi N"/>
            <person name="Nishimura O"/>
            <person name="Nakagawa R"/>
            <person name="Tanegashima C"/>
            <person name="Kiyatake I"/>
            <person name="Matsumoto R"/>
            <person name="Murakumo K"/>
            <person name="Nishida K"/>
            <person name="Terakita A"/>
            <person name="Kuratani S"/>
            <person name="Sato K"/>
            <person name="Hyodo S Kuraku.S."/>
        </authorList>
    </citation>
    <scope>NUCLEOTIDE SEQUENCE [LARGE SCALE GENOMIC DNA]</scope>
</reference>
<evidence type="ECO:0000313" key="2">
    <source>
        <dbReference type="EMBL" id="GCC39799.1"/>
    </source>
</evidence>
<feature type="non-terminal residue" evidence="2">
    <location>
        <position position="1"/>
    </location>
</feature>
<dbReference type="AlphaFoldDB" id="A0A401TAY7"/>
<feature type="compositionally biased region" description="Polar residues" evidence="1">
    <location>
        <begin position="18"/>
        <end position="36"/>
    </location>
</feature>
<evidence type="ECO:0000256" key="1">
    <source>
        <dbReference type="SAM" id="MobiDB-lite"/>
    </source>
</evidence>
<dbReference type="Proteomes" id="UP000287033">
    <property type="component" value="Unassembled WGS sequence"/>
</dbReference>
<sequence>IYASIDSLNRIEYYTSHNVTDINPGSENLEVESNSIPGRIRGEYDDVETEDAESHDGKLQLDSDREEPLTLTDDDSGLCSLGELNNRYSHL</sequence>